<evidence type="ECO:0000256" key="2">
    <source>
        <dbReference type="ARBA" id="ARBA00022670"/>
    </source>
</evidence>
<dbReference type="AlphaFoldDB" id="A0A7V8VCU8"/>
<evidence type="ECO:0000256" key="3">
    <source>
        <dbReference type="ARBA" id="ARBA00022801"/>
    </source>
</evidence>
<evidence type="ECO:0000256" key="1">
    <source>
        <dbReference type="ARBA" id="ARBA00011073"/>
    </source>
</evidence>
<comment type="similarity">
    <text evidence="1 5 6">Belongs to the peptidase S8 family.</text>
</comment>
<dbReference type="InterPro" id="IPR051048">
    <property type="entry name" value="Peptidase_S8/S53_subtilisin"/>
</dbReference>
<dbReference type="InterPro" id="IPR034204">
    <property type="entry name" value="PfSUB1-like_cat_dom"/>
</dbReference>
<dbReference type="InterPro" id="IPR023828">
    <property type="entry name" value="Peptidase_S8_Ser-AS"/>
</dbReference>
<feature type="active site" description="Charge relay system" evidence="5">
    <location>
        <position position="295"/>
    </location>
</feature>
<evidence type="ECO:0000313" key="8">
    <source>
        <dbReference type="EMBL" id="MBA2225733.1"/>
    </source>
</evidence>
<proteinExistence type="inferred from homology"/>
<dbReference type="PROSITE" id="PS00018">
    <property type="entry name" value="EF_HAND_1"/>
    <property type="match status" value="2"/>
</dbReference>
<dbReference type="EMBL" id="JACEFB010000003">
    <property type="protein sequence ID" value="MBA2225733.1"/>
    <property type="molecule type" value="Genomic_DNA"/>
</dbReference>
<dbReference type="PROSITE" id="PS00136">
    <property type="entry name" value="SUBTILASE_ASP"/>
    <property type="match status" value="1"/>
</dbReference>
<dbReference type="GO" id="GO:0004252">
    <property type="term" value="F:serine-type endopeptidase activity"/>
    <property type="evidence" value="ECO:0007669"/>
    <property type="project" value="UniProtKB-UniRule"/>
</dbReference>
<feature type="non-terminal residue" evidence="8">
    <location>
        <position position="362"/>
    </location>
</feature>
<evidence type="ECO:0000313" key="9">
    <source>
        <dbReference type="Proteomes" id="UP000542342"/>
    </source>
</evidence>
<dbReference type="PROSITE" id="PS00138">
    <property type="entry name" value="SUBTILASE_SER"/>
    <property type="match status" value="1"/>
</dbReference>
<feature type="active site" description="Charge relay system" evidence="5">
    <location>
        <position position="133"/>
    </location>
</feature>
<evidence type="ECO:0000256" key="6">
    <source>
        <dbReference type="RuleBase" id="RU003355"/>
    </source>
</evidence>
<comment type="caution">
    <text evidence="8">The sequence shown here is derived from an EMBL/GenBank/DDBJ whole genome shotgun (WGS) entry which is preliminary data.</text>
</comment>
<dbReference type="Proteomes" id="UP000542342">
    <property type="component" value="Unassembled WGS sequence"/>
</dbReference>
<sequence length="362" mass="37732">MTKIGAPIAWDVTTGMPKFVVGVVDTGIDYNHQDLFMNIWINNAEIPTSIRNTLTDADGDGVITFRDLNHSSNSGKVTDNNGNGVIDPADIFRSTSQGGWLDGVDQDSNGYVDDLFGWDFANNDNDPMDDNNHGTHVAGTIGAVGNNGVGVTGINWSLSLMALKFLDSSGNGLVSRAVMAIDYATTKGVKLTNHSWGGANYSASLAAAISRARDAGHIIVAAAGNSGQNLDSSPQYPASYSTSYNNVITVASVNSSDQLASSSNYGANTVTLAAPGVSILSTVRNNGYSYFSGTSMAAPHVTGAIALYWASNPTLSYTQVIDKLKASVDPISGLSGKVLTGGRLNVGKMFDSTTPSGPKVVD</sequence>
<keyword evidence="4 5" id="KW-0720">Serine protease</keyword>
<organism evidence="8 9">
    <name type="scientific">Thermogemmata fonticola</name>
    <dbReference type="NCBI Taxonomy" id="2755323"/>
    <lineage>
        <taxon>Bacteria</taxon>
        <taxon>Pseudomonadati</taxon>
        <taxon>Planctomycetota</taxon>
        <taxon>Planctomycetia</taxon>
        <taxon>Gemmatales</taxon>
        <taxon>Gemmataceae</taxon>
        <taxon>Thermogemmata</taxon>
    </lineage>
</organism>
<feature type="domain" description="Peptidase S8/S53" evidence="7">
    <location>
        <begin position="19"/>
        <end position="325"/>
    </location>
</feature>
<dbReference type="SUPFAM" id="SSF52743">
    <property type="entry name" value="Subtilisin-like"/>
    <property type="match status" value="1"/>
</dbReference>
<dbReference type="InterPro" id="IPR018247">
    <property type="entry name" value="EF_Hand_1_Ca_BS"/>
</dbReference>
<dbReference type="PRINTS" id="PR00723">
    <property type="entry name" value="SUBTILISIN"/>
</dbReference>
<keyword evidence="9" id="KW-1185">Reference proteome</keyword>
<dbReference type="PROSITE" id="PS51892">
    <property type="entry name" value="SUBTILASE"/>
    <property type="match status" value="1"/>
</dbReference>
<dbReference type="PROSITE" id="PS00137">
    <property type="entry name" value="SUBTILASE_HIS"/>
    <property type="match status" value="1"/>
</dbReference>
<evidence type="ECO:0000256" key="5">
    <source>
        <dbReference type="PROSITE-ProRule" id="PRU01240"/>
    </source>
</evidence>
<dbReference type="GO" id="GO:0006508">
    <property type="term" value="P:proteolysis"/>
    <property type="evidence" value="ECO:0007669"/>
    <property type="project" value="UniProtKB-KW"/>
</dbReference>
<gene>
    <name evidence="8" type="ORF">H0921_06095</name>
</gene>
<dbReference type="Pfam" id="PF00082">
    <property type="entry name" value="Peptidase_S8"/>
    <property type="match status" value="1"/>
</dbReference>
<evidence type="ECO:0000259" key="7">
    <source>
        <dbReference type="Pfam" id="PF00082"/>
    </source>
</evidence>
<name>A0A7V8VCU8_9BACT</name>
<dbReference type="PANTHER" id="PTHR43399:SF4">
    <property type="entry name" value="CELL WALL-ASSOCIATED PROTEASE"/>
    <property type="match status" value="1"/>
</dbReference>
<dbReference type="CDD" id="cd07473">
    <property type="entry name" value="Peptidases_S8_Subtilisin_like"/>
    <property type="match status" value="1"/>
</dbReference>
<protein>
    <submittedName>
        <fullName evidence="8">S8 family serine peptidase</fullName>
    </submittedName>
</protein>
<dbReference type="InterPro" id="IPR022398">
    <property type="entry name" value="Peptidase_S8_His-AS"/>
</dbReference>
<keyword evidence="3 5" id="KW-0378">Hydrolase</keyword>
<keyword evidence="2 5" id="KW-0645">Protease</keyword>
<dbReference type="InterPro" id="IPR000209">
    <property type="entry name" value="Peptidase_S8/S53_dom"/>
</dbReference>
<dbReference type="InterPro" id="IPR036852">
    <property type="entry name" value="Peptidase_S8/S53_dom_sf"/>
</dbReference>
<dbReference type="InterPro" id="IPR023827">
    <property type="entry name" value="Peptidase_S8_Asp-AS"/>
</dbReference>
<feature type="active site" description="Charge relay system" evidence="5">
    <location>
        <position position="25"/>
    </location>
</feature>
<dbReference type="Gene3D" id="3.40.50.200">
    <property type="entry name" value="Peptidase S8/S53 domain"/>
    <property type="match status" value="1"/>
</dbReference>
<dbReference type="InterPro" id="IPR015500">
    <property type="entry name" value="Peptidase_S8_subtilisin-rel"/>
</dbReference>
<reference evidence="8 9" key="1">
    <citation type="submission" date="2020-07" db="EMBL/GenBank/DDBJ databases">
        <title>Thermogemmata thermophila gen. nov., sp. nov., a novel moderate thermophilic planctomycete from a Kamchatka hot spring.</title>
        <authorList>
            <person name="Elcheninov A.G."/>
            <person name="Podosokorskaya O.A."/>
            <person name="Kovaleva O.L."/>
            <person name="Novikov A."/>
            <person name="Bonch-Osmolovskaya E.A."/>
            <person name="Toshchakov S.V."/>
            <person name="Kublanov I.V."/>
        </authorList>
    </citation>
    <scope>NUCLEOTIDE SEQUENCE [LARGE SCALE GENOMIC DNA]</scope>
    <source>
        <strain evidence="8 9">2918</strain>
    </source>
</reference>
<accession>A0A7V8VCU8</accession>
<evidence type="ECO:0000256" key="4">
    <source>
        <dbReference type="ARBA" id="ARBA00022825"/>
    </source>
</evidence>
<dbReference type="PANTHER" id="PTHR43399">
    <property type="entry name" value="SUBTILISIN-RELATED"/>
    <property type="match status" value="1"/>
</dbReference>